<accession>A0A6M7U766</accession>
<comment type="caution">
    <text evidence="1">The sequence shown here is derived from an EMBL/GenBank/DDBJ whole genome shotgun (WGS) entry which is preliminary data.</text>
</comment>
<evidence type="ECO:0000313" key="2">
    <source>
        <dbReference type="Proteomes" id="UP000093737"/>
    </source>
</evidence>
<dbReference type="Proteomes" id="UP000093737">
    <property type="component" value="Unassembled WGS sequence"/>
</dbReference>
<sequence>MQSLLGLTHKRADELVPGELFRFALSSGAGTSLALMLGNNGVDPMFGILASPEFENPLTWYEGASTDRCLSYGMEWLLEERPGPETAPGNTFQPDPKIKLLIDSGATVMRFAPPHGFVHQSINFDLTNGKSGIQLSSRAAPVASWAIWASLDQYKSPRANALFKYPPAATE</sequence>
<gene>
    <name evidence="1" type="ORF">A8145_05340</name>
</gene>
<organism evidence="1 2">
    <name type="scientific">Rhizobium loti</name>
    <name type="common">Mesorhizobium loti</name>
    <dbReference type="NCBI Taxonomy" id="381"/>
    <lineage>
        <taxon>Bacteria</taxon>
        <taxon>Pseudomonadati</taxon>
        <taxon>Pseudomonadota</taxon>
        <taxon>Alphaproteobacteria</taxon>
        <taxon>Hyphomicrobiales</taxon>
        <taxon>Phyllobacteriaceae</taxon>
        <taxon>Mesorhizobium</taxon>
    </lineage>
</organism>
<protein>
    <submittedName>
        <fullName evidence="1">Uncharacterized protein</fullName>
    </submittedName>
</protein>
<dbReference type="EMBL" id="LYTK01000001">
    <property type="protein sequence ID" value="OBQ72246.1"/>
    <property type="molecule type" value="Genomic_DNA"/>
</dbReference>
<reference evidence="1 2" key="1">
    <citation type="submission" date="2016-05" db="EMBL/GenBank/DDBJ databases">
        <authorList>
            <person name="Ramsay J.P."/>
        </authorList>
    </citation>
    <scope>NUCLEOTIDE SEQUENCE [LARGE SCALE GENOMIC DNA]</scope>
    <source>
        <strain evidence="1 2">NZP2042</strain>
    </source>
</reference>
<name>A0A6M7U766_RHILI</name>
<evidence type="ECO:0000313" key="1">
    <source>
        <dbReference type="EMBL" id="OBQ72246.1"/>
    </source>
</evidence>
<dbReference type="AlphaFoldDB" id="A0A6M7U766"/>
<proteinExistence type="predicted"/>
<dbReference type="RefSeq" id="WP_065004993.1">
    <property type="nucleotide sequence ID" value="NZ_CP033334.1"/>
</dbReference>